<proteinExistence type="inferred from homology"/>
<evidence type="ECO:0000313" key="12">
    <source>
        <dbReference type="EMBL" id="KAG8627889.1"/>
    </source>
</evidence>
<protein>
    <recommendedName>
        <fullName evidence="11">Peptidase M43 pregnancy-associated plasma-A domain-containing protein</fullName>
    </recommendedName>
</protein>
<keyword evidence="5" id="KW-0378">Hydrolase</keyword>
<reference evidence="12" key="1">
    <citation type="submission" date="2021-07" db="EMBL/GenBank/DDBJ databases">
        <title>Elsinoe batatas strain:CRI-CJ2 Genome sequencing and assembly.</title>
        <authorList>
            <person name="Huang L."/>
        </authorList>
    </citation>
    <scope>NUCLEOTIDE SEQUENCE</scope>
    <source>
        <strain evidence="12">CRI-CJ2</strain>
    </source>
</reference>
<keyword evidence="6" id="KW-0862">Zinc</keyword>
<name>A0A8K0L1C5_9PEZI</name>
<organism evidence="12 13">
    <name type="scientific">Elsinoe batatas</name>
    <dbReference type="NCBI Taxonomy" id="2601811"/>
    <lineage>
        <taxon>Eukaryota</taxon>
        <taxon>Fungi</taxon>
        <taxon>Dikarya</taxon>
        <taxon>Ascomycota</taxon>
        <taxon>Pezizomycotina</taxon>
        <taxon>Dothideomycetes</taxon>
        <taxon>Dothideomycetidae</taxon>
        <taxon>Myriangiales</taxon>
        <taxon>Elsinoaceae</taxon>
        <taxon>Elsinoe</taxon>
    </lineage>
</organism>
<dbReference type="GO" id="GO:0008237">
    <property type="term" value="F:metallopeptidase activity"/>
    <property type="evidence" value="ECO:0007669"/>
    <property type="project" value="UniProtKB-KW"/>
</dbReference>
<evidence type="ECO:0000256" key="6">
    <source>
        <dbReference type="ARBA" id="ARBA00022833"/>
    </source>
</evidence>
<feature type="domain" description="Peptidase M43 pregnancy-associated plasma-A" evidence="11">
    <location>
        <begin position="128"/>
        <end position="265"/>
    </location>
</feature>
<evidence type="ECO:0000256" key="7">
    <source>
        <dbReference type="ARBA" id="ARBA00023049"/>
    </source>
</evidence>
<dbReference type="AlphaFoldDB" id="A0A8K0L1C5"/>
<gene>
    <name evidence="12" type="ORF">KVT40_003762</name>
</gene>
<dbReference type="Pfam" id="PF05572">
    <property type="entry name" value="Peptidase_M43"/>
    <property type="match status" value="1"/>
</dbReference>
<feature type="compositionally biased region" description="Pro residues" evidence="9">
    <location>
        <begin position="34"/>
        <end position="44"/>
    </location>
</feature>
<evidence type="ECO:0000256" key="8">
    <source>
        <dbReference type="ARBA" id="ARBA00023157"/>
    </source>
</evidence>
<comment type="similarity">
    <text evidence="1">Belongs to the peptidase M43B family.</text>
</comment>
<comment type="caution">
    <text evidence="12">The sequence shown here is derived from an EMBL/GenBank/DDBJ whole genome shotgun (WGS) entry which is preliminary data.</text>
</comment>
<evidence type="ECO:0000313" key="13">
    <source>
        <dbReference type="Proteomes" id="UP000809789"/>
    </source>
</evidence>
<keyword evidence="8" id="KW-1015">Disulfide bond</keyword>
<dbReference type="GO" id="GO:0046872">
    <property type="term" value="F:metal ion binding"/>
    <property type="evidence" value="ECO:0007669"/>
    <property type="project" value="UniProtKB-KW"/>
</dbReference>
<keyword evidence="4 10" id="KW-0732">Signal</keyword>
<dbReference type="Proteomes" id="UP000809789">
    <property type="component" value="Unassembled WGS sequence"/>
</dbReference>
<dbReference type="CDD" id="cd04275">
    <property type="entry name" value="ZnMc_pappalysin_like"/>
    <property type="match status" value="1"/>
</dbReference>
<dbReference type="Gene3D" id="3.40.390.10">
    <property type="entry name" value="Collagenase (Catalytic Domain)"/>
    <property type="match status" value="1"/>
</dbReference>
<evidence type="ECO:0000259" key="11">
    <source>
        <dbReference type="Pfam" id="PF05572"/>
    </source>
</evidence>
<keyword evidence="2" id="KW-0645">Protease</keyword>
<feature type="chain" id="PRO_5035481087" description="Peptidase M43 pregnancy-associated plasma-A domain-containing protein" evidence="10">
    <location>
        <begin position="21"/>
        <end position="275"/>
    </location>
</feature>
<dbReference type="PANTHER" id="PTHR47466:SF1">
    <property type="entry name" value="METALLOPROTEASE MEP1 (AFU_ORTHOLOGUE AFUA_1G07730)-RELATED"/>
    <property type="match status" value="1"/>
</dbReference>
<evidence type="ECO:0000256" key="2">
    <source>
        <dbReference type="ARBA" id="ARBA00022670"/>
    </source>
</evidence>
<dbReference type="OrthoDB" id="536211at2759"/>
<dbReference type="PANTHER" id="PTHR47466">
    <property type="match status" value="1"/>
</dbReference>
<dbReference type="EMBL" id="JAESVG020000004">
    <property type="protein sequence ID" value="KAG8627889.1"/>
    <property type="molecule type" value="Genomic_DNA"/>
</dbReference>
<evidence type="ECO:0000256" key="10">
    <source>
        <dbReference type="SAM" id="SignalP"/>
    </source>
</evidence>
<evidence type="ECO:0000256" key="4">
    <source>
        <dbReference type="ARBA" id="ARBA00022729"/>
    </source>
</evidence>
<keyword evidence="3" id="KW-0479">Metal-binding</keyword>
<dbReference type="GO" id="GO:0006508">
    <property type="term" value="P:proteolysis"/>
    <property type="evidence" value="ECO:0007669"/>
    <property type="project" value="UniProtKB-KW"/>
</dbReference>
<dbReference type="SUPFAM" id="SSF55486">
    <property type="entry name" value="Metalloproteases ('zincins'), catalytic domain"/>
    <property type="match status" value="1"/>
</dbReference>
<evidence type="ECO:0000256" key="1">
    <source>
        <dbReference type="ARBA" id="ARBA00008721"/>
    </source>
</evidence>
<dbReference type="InterPro" id="IPR008754">
    <property type="entry name" value="Peptidase_M43"/>
</dbReference>
<evidence type="ECO:0000256" key="3">
    <source>
        <dbReference type="ARBA" id="ARBA00022723"/>
    </source>
</evidence>
<keyword evidence="7" id="KW-0482">Metalloprotease</keyword>
<feature type="region of interest" description="Disordered" evidence="9">
    <location>
        <begin position="24"/>
        <end position="46"/>
    </location>
</feature>
<sequence length="275" mass="30375">MSPLRHLTLAFALLSPLTSSALLPTNPPATCGTPPTPSNGPLPPRSSLRAASAMSGIWVHVHVITTSAKANRYTQSQIDAQISVLNARYAPSDISFRHMSTTFHTNDVWATTNETQSDMARVLRKGDYRTLNLYFQSDLPVVVGYAYYPIPTSSRPADISFDGAYIHADALPGGAWTGYEQGISAVHEVGHWLGLMHTFEGQSCDGPGDEVDDTPQQSAITWYCPERGSQDSCTGKEGKDLVENYMDYTYDYCKTGFTRGQADRMFLAWNLWRTY</sequence>
<feature type="signal peptide" evidence="10">
    <location>
        <begin position="1"/>
        <end position="20"/>
    </location>
</feature>
<keyword evidence="13" id="KW-1185">Reference proteome</keyword>
<evidence type="ECO:0000256" key="5">
    <source>
        <dbReference type="ARBA" id="ARBA00022801"/>
    </source>
</evidence>
<accession>A0A8K0L1C5</accession>
<evidence type="ECO:0000256" key="9">
    <source>
        <dbReference type="SAM" id="MobiDB-lite"/>
    </source>
</evidence>
<dbReference type="InterPro" id="IPR024079">
    <property type="entry name" value="MetalloPept_cat_dom_sf"/>
</dbReference>